<accession>A0AAV7GWI1</accession>
<feature type="compositionally biased region" description="Polar residues" evidence="1">
    <location>
        <begin position="1"/>
        <end position="13"/>
    </location>
</feature>
<dbReference type="EMBL" id="JAGFBR010000009">
    <property type="protein sequence ID" value="KAH0461086.1"/>
    <property type="molecule type" value="Genomic_DNA"/>
</dbReference>
<organism evidence="2 3">
    <name type="scientific">Dendrobium chrysotoxum</name>
    <name type="common">Orchid</name>
    <dbReference type="NCBI Taxonomy" id="161865"/>
    <lineage>
        <taxon>Eukaryota</taxon>
        <taxon>Viridiplantae</taxon>
        <taxon>Streptophyta</taxon>
        <taxon>Embryophyta</taxon>
        <taxon>Tracheophyta</taxon>
        <taxon>Spermatophyta</taxon>
        <taxon>Magnoliopsida</taxon>
        <taxon>Liliopsida</taxon>
        <taxon>Asparagales</taxon>
        <taxon>Orchidaceae</taxon>
        <taxon>Epidendroideae</taxon>
        <taxon>Malaxideae</taxon>
        <taxon>Dendrobiinae</taxon>
        <taxon>Dendrobium</taxon>
    </lineage>
</organism>
<gene>
    <name evidence="2" type="ORF">IEQ34_008661</name>
</gene>
<evidence type="ECO:0000256" key="1">
    <source>
        <dbReference type="SAM" id="MobiDB-lite"/>
    </source>
</evidence>
<proteinExistence type="predicted"/>
<name>A0AAV7GWI1_DENCH</name>
<dbReference type="Proteomes" id="UP000775213">
    <property type="component" value="Unassembled WGS sequence"/>
</dbReference>
<dbReference type="AlphaFoldDB" id="A0AAV7GWI1"/>
<keyword evidence="3" id="KW-1185">Reference proteome</keyword>
<protein>
    <submittedName>
        <fullName evidence="2">Uncharacterized protein</fullName>
    </submittedName>
</protein>
<reference evidence="2 3" key="1">
    <citation type="journal article" date="2021" name="Hortic Res">
        <title>Chromosome-scale assembly of the Dendrobium chrysotoxum genome enhances the understanding of orchid evolution.</title>
        <authorList>
            <person name="Zhang Y."/>
            <person name="Zhang G.Q."/>
            <person name="Zhang D."/>
            <person name="Liu X.D."/>
            <person name="Xu X.Y."/>
            <person name="Sun W.H."/>
            <person name="Yu X."/>
            <person name="Zhu X."/>
            <person name="Wang Z.W."/>
            <person name="Zhao X."/>
            <person name="Zhong W.Y."/>
            <person name="Chen H."/>
            <person name="Yin W.L."/>
            <person name="Huang T."/>
            <person name="Niu S.C."/>
            <person name="Liu Z.J."/>
        </authorList>
    </citation>
    <scope>NUCLEOTIDE SEQUENCE [LARGE SCALE GENOMIC DNA]</scope>
    <source>
        <strain evidence="2">Lindl</strain>
    </source>
</reference>
<feature type="region of interest" description="Disordered" evidence="1">
    <location>
        <begin position="1"/>
        <end position="21"/>
    </location>
</feature>
<feature type="region of interest" description="Disordered" evidence="1">
    <location>
        <begin position="96"/>
        <end position="115"/>
    </location>
</feature>
<sequence>MAVQDSTRSSSEVKSGDDGEDLSIFHAENLQNNMKSIYYRSLGGDPLPRSSWVMRGLSVPATRIFPCPLLRRRRRHHLASGDVIWYQSQPTLLTLYPDNSSGGEAEDPGGEVLKG</sequence>
<comment type="caution">
    <text evidence="2">The sequence shown here is derived from an EMBL/GenBank/DDBJ whole genome shotgun (WGS) entry which is preliminary data.</text>
</comment>
<evidence type="ECO:0000313" key="3">
    <source>
        <dbReference type="Proteomes" id="UP000775213"/>
    </source>
</evidence>
<evidence type="ECO:0000313" key="2">
    <source>
        <dbReference type="EMBL" id="KAH0461086.1"/>
    </source>
</evidence>